<dbReference type="AlphaFoldDB" id="A0A3M7R4T5"/>
<gene>
    <name evidence="1" type="ORF">BpHYR1_016040</name>
</gene>
<accession>A0A3M7R4T5</accession>
<reference evidence="1 2" key="1">
    <citation type="journal article" date="2018" name="Sci. Rep.">
        <title>Genomic signatures of local adaptation to the degree of environmental predictability in rotifers.</title>
        <authorList>
            <person name="Franch-Gras L."/>
            <person name="Hahn C."/>
            <person name="Garcia-Roger E.M."/>
            <person name="Carmona M.J."/>
            <person name="Serra M."/>
            <person name="Gomez A."/>
        </authorList>
    </citation>
    <scope>NUCLEOTIDE SEQUENCE [LARGE SCALE GENOMIC DNA]</scope>
    <source>
        <strain evidence="1">HYR1</strain>
    </source>
</reference>
<organism evidence="1 2">
    <name type="scientific">Brachionus plicatilis</name>
    <name type="common">Marine rotifer</name>
    <name type="synonym">Brachionus muelleri</name>
    <dbReference type="NCBI Taxonomy" id="10195"/>
    <lineage>
        <taxon>Eukaryota</taxon>
        <taxon>Metazoa</taxon>
        <taxon>Spiralia</taxon>
        <taxon>Gnathifera</taxon>
        <taxon>Rotifera</taxon>
        <taxon>Eurotatoria</taxon>
        <taxon>Monogononta</taxon>
        <taxon>Pseudotrocha</taxon>
        <taxon>Ploima</taxon>
        <taxon>Brachionidae</taxon>
        <taxon>Brachionus</taxon>
    </lineage>
</organism>
<name>A0A3M7R4T5_BRAPC</name>
<comment type="caution">
    <text evidence="1">The sequence shown here is derived from an EMBL/GenBank/DDBJ whole genome shotgun (WGS) entry which is preliminary data.</text>
</comment>
<evidence type="ECO:0000313" key="1">
    <source>
        <dbReference type="EMBL" id="RNA18255.1"/>
    </source>
</evidence>
<proteinExistence type="predicted"/>
<dbReference type="Proteomes" id="UP000276133">
    <property type="component" value="Unassembled WGS sequence"/>
</dbReference>
<dbReference type="EMBL" id="REGN01004273">
    <property type="protein sequence ID" value="RNA18255.1"/>
    <property type="molecule type" value="Genomic_DNA"/>
</dbReference>
<evidence type="ECO:0000313" key="2">
    <source>
        <dbReference type="Proteomes" id="UP000276133"/>
    </source>
</evidence>
<sequence length="71" mass="8230">MFVSLSEIIYYLIFNNSQLTNCFMEQFKKTILSLKIVLQNVSAYINFVPPKCFADINNCFGVQIKQLLVET</sequence>
<keyword evidence="2" id="KW-1185">Reference proteome</keyword>
<protein>
    <submittedName>
        <fullName evidence="1">Uncharacterized protein</fullName>
    </submittedName>
</protein>